<organism evidence="2 3">
    <name type="scientific">Thomasclavelia ramosa</name>
    <dbReference type="NCBI Taxonomy" id="1547"/>
    <lineage>
        <taxon>Bacteria</taxon>
        <taxon>Bacillati</taxon>
        <taxon>Bacillota</taxon>
        <taxon>Erysipelotrichia</taxon>
        <taxon>Erysipelotrichales</taxon>
        <taxon>Coprobacillaceae</taxon>
        <taxon>Thomasclavelia</taxon>
    </lineage>
</organism>
<feature type="domain" description="N-terminal" evidence="1">
    <location>
        <begin position="39"/>
        <end position="125"/>
    </location>
</feature>
<comment type="caution">
    <text evidence="2">The sequence shown here is derived from an EMBL/GenBank/DDBJ whole genome shotgun (WGS) entry which is preliminary data.</text>
</comment>
<protein>
    <submittedName>
        <fullName evidence="2">ArdC-like ssDNA-binding domain-containing protein</fullName>
    </submittedName>
</protein>
<evidence type="ECO:0000313" key="2">
    <source>
        <dbReference type="EMBL" id="MDB7085132.1"/>
    </source>
</evidence>
<dbReference type="InterPro" id="IPR013610">
    <property type="entry name" value="ArdC_N"/>
</dbReference>
<proteinExistence type="predicted"/>
<dbReference type="Proteomes" id="UP001211987">
    <property type="component" value="Unassembled WGS sequence"/>
</dbReference>
<dbReference type="AlphaFoldDB" id="A0AB35ISI5"/>
<evidence type="ECO:0000313" key="3">
    <source>
        <dbReference type="Proteomes" id="UP001211987"/>
    </source>
</evidence>
<gene>
    <name evidence="2" type="ORF">PM738_15090</name>
</gene>
<dbReference type="GO" id="GO:0003697">
    <property type="term" value="F:single-stranded DNA binding"/>
    <property type="evidence" value="ECO:0007669"/>
    <property type="project" value="InterPro"/>
</dbReference>
<sequence length="270" mass="31793">MDYNLYLTEKAKKTIKQLDECLYEVYQNPNKYINWVKQGLKFKKYSANNQSLIYYRFPNAKYVANYKKWQELGFQVNKNEKSISLLRPNNIKGFYDKDGKFITLKKATLEQQKEIKKGNIKTTYKMCGFGVFSVFDISQTNATESDLSKLMQEQINIVTDETKLLSKLANIFEYDVSDDLNYNFIHLKEKTYEYINQNIKYTPYEKALICNAMVYSLFSTVNKYTKEIEMLVINDIATLDSLVNMSNIELGKMIKDRIKVFLDEVIPYLD</sequence>
<dbReference type="EMBL" id="JAQLKE010000031">
    <property type="protein sequence ID" value="MDB7085132.1"/>
    <property type="molecule type" value="Genomic_DNA"/>
</dbReference>
<dbReference type="Pfam" id="PF08401">
    <property type="entry name" value="ArdcN"/>
    <property type="match status" value="1"/>
</dbReference>
<evidence type="ECO:0000259" key="1">
    <source>
        <dbReference type="Pfam" id="PF08401"/>
    </source>
</evidence>
<name>A0AB35ISI5_9FIRM</name>
<accession>A0AB35ISI5</accession>
<dbReference type="RefSeq" id="WP_272019136.1">
    <property type="nucleotide sequence ID" value="NZ_BAABXX010000002.1"/>
</dbReference>
<reference evidence="2" key="1">
    <citation type="submission" date="2023-01" db="EMBL/GenBank/DDBJ databases">
        <title>Human gut microbiome strain richness.</title>
        <authorList>
            <person name="Chen-Liaw A."/>
        </authorList>
    </citation>
    <scope>NUCLEOTIDE SEQUENCE</scope>
    <source>
        <strain evidence="2">1001217st2_G6_1001217B_191108</strain>
    </source>
</reference>